<proteinExistence type="predicted"/>
<name>A0ABZ2U826_9ACTN</name>
<dbReference type="EMBL" id="CP136137">
    <property type="protein sequence ID" value="WYY09677.1"/>
    <property type="molecule type" value="Genomic_DNA"/>
</dbReference>
<accession>A0ABZ2U826</accession>
<sequence>MPLLVSLFASRPDPELTVDRVFGQIQSDWGGLLAEEFTTIRPETALETMSRPTRGDAMGFRFDDTRVVVAAFDLLYQFDAVSAAEASAHWDDALELPDLAGTSFVATVVPNLDAGDDEDDFYLREDRDIISEAILISRVVASVQACTDTVTAVYAHPSDMLVPPQVYRQSALDAAPGLPLTMWVDFLVADESGVTSGETFGMSDLGLYDIEIPESRTPGEAVVRVLADTAVLQYREGPVIDDGMVIESDYGDFSAGIEPSKYDPEQWVLILSPPVLANRAQRRAAQRKNRRR</sequence>
<dbReference type="Proteomes" id="UP001479933">
    <property type="component" value="Chromosome"/>
</dbReference>
<keyword evidence="2" id="KW-1185">Reference proteome</keyword>
<reference evidence="1 2" key="1">
    <citation type="journal article" date="2023" name="Virus Evol.">
        <title>Computational host range prediction-The good, the bad, and the ugly.</title>
        <authorList>
            <person name="Howell A.A."/>
            <person name="Versoza C.J."/>
            <person name="Pfeifer S.P."/>
        </authorList>
    </citation>
    <scope>NUCLEOTIDE SEQUENCE [LARGE SCALE GENOMIC DNA]</scope>
    <source>
        <strain evidence="1 2">1610/1b</strain>
    </source>
</reference>
<evidence type="ECO:0000313" key="2">
    <source>
        <dbReference type="Proteomes" id="UP001479933"/>
    </source>
</evidence>
<dbReference type="RefSeq" id="WP_066167590.1">
    <property type="nucleotide sequence ID" value="NZ_CP136137.1"/>
</dbReference>
<evidence type="ECO:0000313" key="1">
    <source>
        <dbReference type="EMBL" id="WYY09677.1"/>
    </source>
</evidence>
<protein>
    <submittedName>
        <fullName evidence="1">DUF4261 domain-containing protein</fullName>
    </submittedName>
</protein>
<organism evidence="1 2">
    <name type="scientific">Gordonia hydrophobica</name>
    <dbReference type="NCBI Taxonomy" id="40516"/>
    <lineage>
        <taxon>Bacteria</taxon>
        <taxon>Bacillati</taxon>
        <taxon>Actinomycetota</taxon>
        <taxon>Actinomycetes</taxon>
        <taxon>Mycobacteriales</taxon>
        <taxon>Gordoniaceae</taxon>
        <taxon>Gordonia</taxon>
    </lineage>
</organism>
<gene>
    <name evidence="1" type="ORF">RVF87_19270</name>
</gene>